<dbReference type="RefSeq" id="WP_316704479.1">
    <property type="nucleotide sequence ID" value="NZ_CP136337.1"/>
</dbReference>
<organism evidence="2 3">
    <name type="scientific">Piscinibacter gummiphilus</name>
    <dbReference type="NCBI Taxonomy" id="946333"/>
    <lineage>
        <taxon>Bacteria</taxon>
        <taxon>Pseudomonadati</taxon>
        <taxon>Pseudomonadota</taxon>
        <taxon>Betaproteobacteria</taxon>
        <taxon>Burkholderiales</taxon>
        <taxon>Sphaerotilaceae</taxon>
        <taxon>Piscinibacter</taxon>
    </lineage>
</organism>
<protein>
    <recommendedName>
        <fullName evidence="4">DUF3703 domain-containing protein</fullName>
    </recommendedName>
</protein>
<accession>A0ABZ0D7C9</accession>
<gene>
    <name evidence="2" type="ORF">RXV79_26910</name>
</gene>
<dbReference type="EMBL" id="CP136337">
    <property type="protein sequence ID" value="WOB11265.1"/>
    <property type="molecule type" value="Genomic_DNA"/>
</dbReference>
<sequence>MTPDHRLQPPSQINPRPGTRRATEEDHAWAQLYRDIGQPSTAEEVVKHLDKKDNIAVRDQHMALYLRAKDTLRRHAEAKVRAQRVGLFLRQVVFYGVINPVVQLFNGVRWLFTWGGEAGLEALPLTASPAVARVRELKKDPEIAPAITNLASQAEPSRRVDAA</sequence>
<feature type="region of interest" description="Disordered" evidence="1">
    <location>
        <begin position="1"/>
        <end position="24"/>
    </location>
</feature>
<evidence type="ECO:0008006" key="4">
    <source>
        <dbReference type="Google" id="ProtNLM"/>
    </source>
</evidence>
<evidence type="ECO:0000313" key="3">
    <source>
        <dbReference type="Proteomes" id="UP001303946"/>
    </source>
</evidence>
<proteinExistence type="predicted"/>
<geneLocation type="plasmid" evidence="2 3">
    <name>unnamed1</name>
</geneLocation>
<keyword evidence="2" id="KW-0614">Plasmid</keyword>
<evidence type="ECO:0000256" key="1">
    <source>
        <dbReference type="SAM" id="MobiDB-lite"/>
    </source>
</evidence>
<evidence type="ECO:0000313" key="2">
    <source>
        <dbReference type="EMBL" id="WOB11265.1"/>
    </source>
</evidence>
<name>A0ABZ0D7C9_9BURK</name>
<dbReference type="Proteomes" id="UP001303946">
    <property type="component" value="Plasmid unnamed1"/>
</dbReference>
<keyword evidence="3" id="KW-1185">Reference proteome</keyword>
<reference evidence="2 3" key="1">
    <citation type="submission" date="2023-10" db="EMBL/GenBank/DDBJ databases">
        <title>Bacteria for the degradation of biodegradable plastic PBAT(Polybutylene adipate terephthalate).</title>
        <authorList>
            <person name="Weon H.-Y."/>
            <person name="Yeon J."/>
        </authorList>
    </citation>
    <scope>NUCLEOTIDE SEQUENCE [LARGE SCALE GENOMIC DNA]</scope>
    <source>
        <strain evidence="2 3">SBD 7-3</strain>
        <plasmid evidence="2 3">unnamed1</plasmid>
    </source>
</reference>